<dbReference type="CDD" id="cd00130">
    <property type="entry name" value="PAS"/>
    <property type="match status" value="1"/>
</dbReference>
<dbReference type="NCBIfam" id="TIGR00229">
    <property type="entry name" value="sensory_box"/>
    <property type="match status" value="1"/>
</dbReference>
<dbReference type="InterPro" id="IPR013767">
    <property type="entry name" value="PAS_fold"/>
</dbReference>
<name>A0ABW2X8Q7_9ACTN</name>
<comment type="caution">
    <text evidence="3">The sequence shown here is derived from an EMBL/GenBank/DDBJ whole genome shotgun (WGS) entry which is preliminary data.</text>
</comment>
<dbReference type="SUPFAM" id="SSF55785">
    <property type="entry name" value="PYP-like sensor domain (PAS domain)"/>
    <property type="match status" value="1"/>
</dbReference>
<keyword evidence="4" id="KW-1185">Reference proteome</keyword>
<gene>
    <name evidence="3" type="ORF">ACFQ2K_47550</name>
</gene>
<dbReference type="Proteomes" id="UP001596915">
    <property type="component" value="Unassembled WGS sequence"/>
</dbReference>
<evidence type="ECO:0000313" key="4">
    <source>
        <dbReference type="Proteomes" id="UP001596915"/>
    </source>
</evidence>
<feature type="compositionally biased region" description="Polar residues" evidence="1">
    <location>
        <begin position="514"/>
        <end position="524"/>
    </location>
</feature>
<sequence>MFEMPGTVLVGRGLFDLLPDFDPRLLPGSMPLPGDAGGQGRTAPARMVARRADGNEFAAEVTGVHLDDRRETPDPYDGHSDDRLLLLVVRDLAGTLDAEAEPGRSQRQLEMILRAASEGVVGTDAEGRVVLVNPAAAQILGYRASQLGGQQLHPLILHSRADGEPFPYEESPLSDTLGSGRKHRVREQVLWARDGERIPVDIISAPVRDGSQLVGAVMTFTDQRPYEQLTQKHEAQLADLTERHHTELDRHEERYAALDARRAQLEAVLDGALHGSLERLRTGLGTLAADDAFHLWPEANQLLQHLSAGYARMTALVNNVLGYQRFDAGRDGLRKKVVLLDQVVDDGIDGAVELIGPGRLRFSVDTPPIEAEIDPERLATALAHLVADVAGIDDDMGAAGGDPTIVVVAAQRGDTVRIEVRGPHIGGDVVHQPIVRGIVAAHGGVVRTREVRETGGTAYVLEVPVVAGRRTTTSQPSPDARHALPVPRSSAEVPDTGGSGRRRARRTAVDMVPRSSTAPSRNGSGPTGRHRGRPAEGVVVTASEGAKKHAAPGDAVHLHGVRGGAPAPVHAGLLTIEADDDGGFPVPLSAGHGRHVLVAAQEWPATAEAVPWVRFGAAPARAEGVPELMPAPSEWPEPPPPAPAQSLPGGVTLYPVPDAPDASVTEFGQGLAFPSRTPAGA</sequence>
<reference evidence="4" key="1">
    <citation type="journal article" date="2019" name="Int. J. Syst. Evol. Microbiol.">
        <title>The Global Catalogue of Microorganisms (GCM) 10K type strain sequencing project: providing services to taxonomists for standard genome sequencing and annotation.</title>
        <authorList>
            <consortium name="The Broad Institute Genomics Platform"/>
            <consortium name="The Broad Institute Genome Sequencing Center for Infectious Disease"/>
            <person name="Wu L."/>
            <person name="Ma J."/>
        </authorList>
    </citation>
    <scope>NUCLEOTIDE SEQUENCE [LARGE SCALE GENOMIC DNA]</scope>
    <source>
        <strain evidence="4">JCM 12607</strain>
    </source>
</reference>
<dbReference type="SUPFAM" id="SSF55874">
    <property type="entry name" value="ATPase domain of HSP90 chaperone/DNA topoisomerase II/histidine kinase"/>
    <property type="match status" value="1"/>
</dbReference>
<dbReference type="SMART" id="SM00091">
    <property type="entry name" value="PAS"/>
    <property type="match status" value="1"/>
</dbReference>
<dbReference type="Gene3D" id="3.30.565.10">
    <property type="entry name" value="Histidine kinase-like ATPase, C-terminal domain"/>
    <property type="match status" value="1"/>
</dbReference>
<dbReference type="EMBL" id="JBHTGL010000008">
    <property type="protein sequence ID" value="MFD0629142.1"/>
    <property type="molecule type" value="Genomic_DNA"/>
</dbReference>
<feature type="compositionally biased region" description="Pro residues" evidence="1">
    <location>
        <begin position="633"/>
        <end position="643"/>
    </location>
</feature>
<dbReference type="PANTHER" id="PTHR44757:SF2">
    <property type="entry name" value="BIOFILM ARCHITECTURE MAINTENANCE PROTEIN MBAA"/>
    <property type="match status" value="1"/>
</dbReference>
<feature type="domain" description="PAS" evidence="2">
    <location>
        <begin position="105"/>
        <end position="152"/>
    </location>
</feature>
<accession>A0ABW2X8Q7</accession>
<organism evidence="3 4">
    <name type="scientific">Streptomyces sanglieri</name>
    <dbReference type="NCBI Taxonomy" id="193460"/>
    <lineage>
        <taxon>Bacteria</taxon>
        <taxon>Bacillati</taxon>
        <taxon>Actinomycetota</taxon>
        <taxon>Actinomycetes</taxon>
        <taxon>Kitasatosporales</taxon>
        <taxon>Streptomycetaceae</taxon>
        <taxon>Streptomyces</taxon>
    </lineage>
</organism>
<protein>
    <submittedName>
        <fullName evidence="3">PAS domain-containing protein</fullName>
    </submittedName>
</protein>
<dbReference type="InterPro" id="IPR035965">
    <property type="entry name" value="PAS-like_dom_sf"/>
</dbReference>
<feature type="region of interest" description="Disordered" evidence="1">
    <location>
        <begin position="630"/>
        <end position="681"/>
    </location>
</feature>
<evidence type="ECO:0000256" key="1">
    <source>
        <dbReference type="SAM" id="MobiDB-lite"/>
    </source>
</evidence>
<dbReference type="Gene3D" id="3.30.450.20">
    <property type="entry name" value="PAS domain"/>
    <property type="match status" value="1"/>
</dbReference>
<proteinExistence type="predicted"/>
<dbReference type="PROSITE" id="PS50112">
    <property type="entry name" value="PAS"/>
    <property type="match status" value="1"/>
</dbReference>
<dbReference type="InterPro" id="IPR052155">
    <property type="entry name" value="Biofilm_reg_signaling"/>
</dbReference>
<evidence type="ECO:0000259" key="2">
    <source>
        <dbReference type="PROSITE" id="PS50112"/>
    </source>
</evidence>
<dbReference type="PANTHER" id="PTHR44757">
    <property type="entry name" value="DIGUANYLATE CYCLASE DGCP"/>
    <property type="match status" value="1"/>
</dbReference>
<dbReference type="InterPro" id="IPR036890">
    <property type="entry name" value="HATPase_C_sf"/>
</dbReference>
<dbReference type="InterPro" id="IPR000014">
    <property type="entry name" value="PAS"/>
</dbReference>
<dbReference type="Pfam" id="PF00989">
    <property type="entry name" value="PAS"/>
    <property type="match status" value="1"/>
</dbReference>
<evidence type="ECO:0000313" key="3">
    <source>
        <dbReference type="EMBL" id="MFD0629142.1"/>
    </source>
</evidence>
<feature type="region of interest" description="Disordered" evidence="1">
    <location>
        <begin position="469"/>
        <end position="536"/>
    </location>
</feature>